<name>A0A2V1JMV3_EUBRA</name>
<dbReference type="OrthoDB" id="9764892at2"/>
<evidence type="ECO:0000256" key="10">
    <source>
        <dbReference type="RuleBase" id="RU003557"/>
    </source>
</evidence>
<dbReference type="InterPro" id="IPR020616">
    <property type="entry name" value="Thiolase_N"/>
</dbReference>
<evidence type="ECO:0000256" key="3">
    <source>
        <dbReference type="ARBA" id="ARBA00012705"/>
    </source>
</evidence>
<keyword evidence="4 10" id="KW-0808">Transferase</keyword>
<dbReference type="CDD" id="cd00751">
    <property type="entry name" value="thiolase"/>
    <property type="match status" value="1"/>
</dbReference>
<evidence type="ECO:0000259" key="11">
    <source>
        <dbReference type="Pfam" id="PF00108"/>
    </source>
</evidence>
<dbReference type="Gene3D" id="3.40.47.10">
    <property type="match status" value="2"/>
</dbReference>
<dbReference type="AlphaFoldDB" id="A0A2V1JMV3"/>
<evidence type="ECO:0000256" key="4">
    <source>
        <dbReference type="ARBA" id="ARBA00022679"/>
    </source>
</evidence>
<keyword evidence="5 10" id="KW-0012">Acyltransferase</keyword>
<dbReference type="PROSITE" id="PS00737">
    <property type="entry name" value="THIOLASE_2"/>
    <property type="match status" value="1"/>
</dbReference>
<comment type="catalytic activity">
    <reaction evidence="8">
        <text>2 acetyl-CoA = acetoacetyl-CoA + CoA</text>
        <dbReference type="Rhea" id="RHEA:21036"/>
        <dbReference type="ChEBI" id="CHEBI:57286"/>
        <dbReference type="ChEBI" id="CHEBI:57287"/>
        <dbReference type="ChEBI" id="CHEBI:57288"/>
        <dbReference type="EC" id="2.3.1.9"/>
    </reaction>
</comment>
<comment type="caution">
    <text evidence="13">The sequence shown here is derived from an EMBL/GenBank/DDBJ whole genome shotgun (WGS) entry which is preliminary data.</text>
</comment>
<dbReference type="PIRSF" id="PIRSF000429">
    <property type="entry name" value="Ac-CoA_Ac_transf"/>
    <property type="match status" value="1"/>
</dbReference>
<comment type="subcellular location">
    <subcellularLocation>
        <location evidence="1">Cytoplasm</location>
    </subcellularLocation>
</comment>
<keyword evidence="14" id="KW-1185">Reference proteome</keyword>
<evidence type="ECO:0000256" key="8">
    <source>
        <dbReference type="ARBA" id="ARBA00051550"/>
    </source>
</evidence>
<evidence type="ECO:0000256" key="1">
    <source>
        <dbReference type="ARBA" id="ARBA00004496"/>
    </source>
</evidence>
<dbReference type="EMBL" id="JRFU01000132">
    <property type="protein sequence ID" value="PWE86072.1"/>
    <property type="molecule type" value="Genomic_DNA"/>
</dbReference>
<dbReference type="EC" id="2.3.1.9" evidence="3"/>
<dbReference type="RefSeq" id="WP_109216210.1">
    <property type="nucleotide sequence ID" value="NZ_CABMEW010000016.1"/>
</dbReference>
<sequence>MRDVVIVAGCRTPIGTIGGQFKTLAPVELTIPVMQNLIKRAGIDPVIIDDVIWGCNYQRTYKENNLARVAAVKAGLPVTVPGITIHRNCTSSMSAIQMGFYQIRAGEAECIMAGGSDSMSTAPHMVFNARYGQKYGHMEMRDSMWDSLTNLGVGPAMGITAENVADKYDITREQMDAYSLRSQQRAVAAIDAGRFEEEIIPVTVKSRKSETVYTVDEYPKRNATLEGLQKLKPAFKEGGKVTAGNASGMNDASSGVILMSEEKAKELGCPIMAKVVSVATTGVEPELMGIGPISSTKKALEKAGLTVDDIDLFEINEAFSSQCLACQKELGVPDEKLNVNGGGISLGHPVGATGSRIVITLMYELKRRKQRYGVATLCAGGGMGTTVVIEMCE</sequence>
<dbReference type="InterPro" id="IPR016039">
    <property type="entry name" value="Thiolase-like"/>
</dbReference>
<evidence type="ECO:0000256" key="5">
    <source>
        <dbReference type="ARBA" id="ARBA00023315"/>
    </source>
</evidence>
<dbReference type="PANTHER" id="PTHR18919">
    <property type="entry name" value="ACETYL-COA C-ACYLTRANSFERASE"/>
    <property type="match status" value="1"/>
</dbReference>
<protein>
    <recommendedName>
        <fullName evidence="7">Acetyl-CoA acetyltransferase</fullName>
        <ecNumber evidence="3">2.3.1.9</ecNumber>
    </recommendedName>
    <alternativeName>
        <fullName evidence="6">Acetoacetyl-CoA thiolase</fullName>
    </alternativeName>
</protein>
<feature type="domain" description="Thiolase C-terminal" evidence="12">
    <location>
        <begin position="271"/>
        <end position="390"/>
    </location>
</feature>
<dbReference type="PANTHER" id="PTHR18919:SF107">
    <property type="entry name" value="ACETYL-COA ACETYLTRANSFERASE, CYTOSOLIC"/>
    <property type="match status" value="1"/>
</dbReference>
<feature type="active site" description="Proton acceptor" evidence="9">
    <location>
        <position position="348"/>
    </location>
</feature>
<organism evidence="13 14">
    <name type="scientific">Eubacterium ramulus</name>
    <dbReference type="NCBI Taxonomy" id="39490"/>
    <lineage>
        <taxon>Bacteria</taxon>
        <taxon>Bacillati</taxon>
        <taxon>Bacillota</taxon>
        <taxon>Clostridia</taxon>
        <taxon>Eubacteriales</taxon>
        <taxon>Eubacteriaceae</taxon>
        <taxon>Eubacterium</taxon>
    </lineage>
</organism>
<evidence type="ECO:0000259" key="12">
    <source>
        <dbReference type="Pfam" id="PF02803"/>
    </source>
</evidence>
<dbReference type="GO" id="GO:0003985">
    <property type="term" value="F:acetyl-CoA C-acetyltransferase activity"/>
    <property type="evidence" value="ECO:0007669"/>
    <property type="project" value="UniProtKB-EC"/>
</dbReference>
<dbReference type="Pfam" id="PF00108">
    <property type="entry name" value="Thiolase_N"/>
    <property type="match status" value="1"/>
</dbReference>
<evidence type="ECO:0000256" key="2">
    <source>
        <dbReference type="ARBA" id="ARBA00010982"/>
    </source>
</evidence>
<dbReference type="Proteomes" id="UP000245288">
    <property type="component" value="Unassembled WGS sequence"/>
</dbReference>
<evidence type="ECO:0000256" key="9">
    <source>
        <dbReference type="PIRSR" id="PIRSR000429-1"/>
    </source>
</evidence>
<dbReference type="InterPro" id="IPR020613">
    <property type="entry name" value="Thiolase_CS"/>
</dbReference>
<dbReference type="InterPro" id="IPR002155">
    <property type="entry name" value="Thiolase"/>
</dbReference>
<feature type="active site" description="Proton acceptor" evidence="9">
    <location>
        <position position="378"/>
    </location>
</feature>
<evidence type="ECO:0000256" key="7">
    <source>
        <dbReference type="ARBA" id="ARBA00044137"/>
    </source>
</evidence>
<proteinExistence type="inferred from homology"/>
<dbReference type="NCBIfam" id="TIGR01930">
    <property type="entry name" value="AcCoA-C-Actrans"/>
    <property type="match status" value="1"/>
</dbReference>
<feature type="active site" description="Acyl-thioester intermediate" evidence="9">
    <location>
        <position position="89"/>
    </location>
</feature>
<evidence type="ECO:0000313" key="14">
    <source>
        <dbReference type="Proteomes" id="UP000245288"/>
    </source>
</evidence>
<comment type="similarity">
    <text evidence="2 10">Belongs to the thiolase-like superfamily. Thiolase family.</text>
</comment>
<reference evidence="13 14" key="1">
    <citation type="submission" date="2014-09" db="EMBL/GenBank/DDBJ databases">
        <title>Butyrate-producing bacteria isolated from human gut.</title>
        <authorList>
            <person name="Zhang Q."/>
            <person name="Zhao L."/>
        </authorList>
    </citation>
    <scope>NUCLEOTIDE SEQUENCE [LARGE SCALE GENOMIC DNA]</scope>
    <source>
        <strain evidence="13 14">21</strain>
    </source>
</reference>
<evidence type="ECO:0000313" key="13">
    <source>
        <dbReference type="EMBL" id="PWE86072.1"/>
    </source>
</evidence>
<dbReference type="InterPro" id="IPR020617">
    <property type="entry name" value="Thiolase_C"/>
</dbReference>
<gene>
    <name evidence="13" type="ORF">LG34_12125</name>
</gene>
<evidence type="ECO:0000256" key="6">
    <source>
        <dbReference type="ARBA" id="ARBA00030755"/>
    </source>
</evidence>
<dbReference type="GO" id="GO:0005737">
    <property type="term" value="C:cytoplasm"/>
    <property type="evidence" value="ECO:0007669"/>
    <property type="project" value="UniProtKB-SubCell"/>
</dbReference>
<accession>A0A2V1JMV3</accession>
<dbReference type="Pfam" id="PF02803">
    <property type="entry name" value="Thiolase_C"/>
    <property type="match status" value="1"/>
</dbReference>
<feature type="domain" description="Thiolase N-terminal" evidence="11">
    <location>
        <begin position="4"/>
        <end position="262"/>
    </location>
</feature>
<dbReference type="FunFam" id="3.40.47.10:FF:000010">
    <property type="entry name" value="Acetyl-CoA acetyltransferase (Thiolase)"/>
    <property type="match status" value="1"/>
</dbReference>
<dbReference type="SUPFAM" id="SSF53901">
    <property type="entry name" value="Thiolase-like"/>
    <property type="match status" value="2"/>
</dbReference>